<dbReference type="InterPro" id="IPR003439">
    <property type="entry name" value="ABC_transporter-like_ATP-bd"/>
</dbReference>
<proteinExistence type="predicted"/>
<dbReference type="Proteomes" id="UP000050794">
    <property type="component" value="Unassembled WGS sequence"/>
</dbReference>
<dbReference type="WBParaSite" id="TCNE_0000523701-mRNA-1">
    <property type="protein sequence ID" value="TCNE_0000523701-mRNA-1"/>
    <property type="gene ID" value="TCNE_0000523701"/>
</dbReference>
<evidence type="ECO:0000259" key="1">
    <source>
        <dbReference type="Pfam" id="PF00005"/>
    </source>
</evidence>
<dbReference type="GO" id="GO:0042626">
    <property type="term" value="F:ATPase-coupled transmembrane transporter activity"/>
    <property type="evidence" value="ECO:0007669"/>
    <property type="project" value="TreeGrafter"/>
</dbReference>
<accession>A0A183U9R7</accession>
<dbReference type="InterPro" id="IPR027417">
    <property type="entry name" value="P-loop_NTPase"/>
</dbReference>
<reference evidence="3" key="1">
    <citation type="submission" date="2016-06" db="UniProtKB">
        <authorList>
            <consortium name="WormBaseParasite"/>
        </authorList>
    </citation>
    <scope>IDENTIFICATION</scope>
</reference>
<dbReference type="GO" id="GO:0016887">
    <property type="term" value="F:ATP hydrolysis activity"/>
    <property type="evidence" value="ECO:0007669"/>
    <property type="project" value="InterPro"/>
</dbReference>
<dbReference type="InterPro" id="IPR039421">
    <property type="entry name" value="Type_1_exporter"/>
</dbReference>
<name>A0A183U9R7_TOXCA</name>
<evidence type="ECO:0000313" key="3">
    <source>
        <dbReference type="WBParaSite" id="TCNE_0000523701-mRNA-1"/>
    </source>
</evidence>
<dbReference type="GO" id="GO:0005524">
    <property type="term" value="F:ATP binding"/>
    <property type="evidence" value="ECO:0007669"/>
    <property type="project" value="InterPro"/>
</dbReference>
<feature type="domain" description="ABC transporter" evidence="1">
    <location>
        <begin position="1"/>
        <end position="97"/>
    </location>
</feature>
<evidence type="ECO:0000313" key="2">
    <source>
        <dbReference type="Proteomes" id="UP000050794"/>
    </source>
</evidence>
<dbReference type="PANTHER" id="PTHR24221:SF617">
    <property type="entry name" value="P-GLYCOPROTEIN RELATED"/>
    <property type="match status" value="1"/>
</dbReference>
<dbReference type="PANTHER" id="PTHR24221">
    <property type="entry name" value="ATP-BINDING CASSETTE SUB-FAMILY B"/>
    <property type="match status" value="1"/>
</dbReference>
<keyword evidence="2" id="KW-1185">Reference proteome</keyword>
<dbReference type="Gene3D" id="3.40.50.300">
    <property type="entry name" value="P-loop containing nucleotide triphosphate hydrolases"/>
    <property type="match status" value="1"/>
</dbReference>
<dbReference type="AlphaFoldDB" id="A0A183U9R7"/>
<organism evidence="2 3">
    <name type="scientific">Toxocara canis</name>
    <name type="common">Canine roundworm</name>
    <dbReference type="NCBI Taxonomy" id="6265"/>
    <lineage>
        <taxon>Eukaryota</taxon>
        <taxon>Metazoa</taxon>
        <taxon>Ecdysozoa</taxon>
        <taxon>Nematoda</taxon>
        <taxon>Chromadorea</taxon>
        <taxon>Rhabditida</taxon>
        <taxon>Spirurina</taxon>
        <taxon>Ascaridomorpha</taxon>
        <taxon>Ascaridoidea</taxon>
        <taxon>Toxocaridae</taxon>
        <taxon>Toxocara</taxon>
    </lineage>
</organism>
<protein>
    <submittedName>
        <fullName evidence="3">ABC transporter domain-containing protein</fullName>
    </submittedName>
</protein>
<dbReference type="SUPFAM" id="SSF52540">
    <property type="entry name" value="P-loop containing nucleoside triphosphate hydrolases"/>
    <property type="match status" value="1"/>
</dbReference>
<dbReference type="GO" id="GO:0016020">
    <property type="term" value="C:membrane"/>
    <property type="evidence" value="ECO:0007669"/>
    <property type="project" value="TreeGrafter"/>
</dbReference>
<dbReference type="Pfam" id="PF00005">
    <property type="entry name" value="ABC_tran"/>
    <property type="match status" value="1"/>
</dbReference>
<sequence>LVGPSGSGKSTVISLLERFYDPPSGIIKLDNYEVKCLPMVELREQIALVGQEPVLFGGTIRENILLGVENKSNEDVIEACEMANARQFIEAMPNVSRAAYASLNIALLNFFLLSKRRFYVIDIGDRNRPNFD</sequence>